<dbReference type="SUPFAM" id="SSF81345">
    <property type="entry name" value="ABC transporter involved in vitamin B12 uptake, BtuC"/>
    <property type="match status" value="1"/>
</dbReference>
<keyword evidence="7 8" id="KW-0472">Membrane</keyword>
<feature type="transmembrane region" description="Helical" evidence="8">
    <location>
        <begin position="306"/>
        <end position="324"/>
    </location>
</feature>
<name>A0A0F6W0S5_9BACT</name>
<dbReference type="InterPro" id="IPR000522">
    <property type="entry name" value="ABC_transptr_permease_BtuC"/>
</dbReference>
<dbReference type="EMBL" id="CP011125">
    <property type="protein sequence ID" value="AKF04321.1"/>
    <property type="molecule type" value="Genomic_DNA"/>
</dbReference>
<keyword evidence="5 8" id="KW-0812">Transmembrane</keyword>
<evidence type="ECO:0000313" key="10">
    <source>
        <dbReference type="Proteomes" id="UP000034883"/>
    </source>
</evidence>
<gene>
    <name evidence="9" type="ORF">DB32_001470</name>
</gene>
<evidence type="ECO:0000256" key="5">
    <source>
        <dbReference type="ARBA" id="ARBA00022692"/>
    </source>
</evidence>
<comment type="subcellular location">
    <subcellularLocation>
        <location evidence="1">Cell membrane</location>
        <topology evidence="1">Multi-pass membrane protein</topology>
    </subcellularLocation>
</comment>
<keyword evidence="3" id="KW-0813">Transport</keyword>
<keyword evidence="4" id="KW-1003">Cell membrane</keyword>
<feature type="transmembrane region" description="Helical" evidence="8">
    <location>
        <begin position="80"/>
        <end position="97"/>
    </location>
</feature>
<evidence type="ECO:0000256" key="6">
    <source>
        <dbReference type="ARBA" id="ARBA00022989"/>
    </source>
</evidence>
<reference evidence="9 10" key="1">
    <citation type="submission" date="2015-03" db="EMBL/GenBank/DDBJ databases">
        <title>Genome assembly of Sandaracinus amylolyticus DSM 53668.</title>
        <authorList>
            <person name="Sharma G."/>
            <person name="Subramanian S."/>
        </authorList>
    </citation>
    <scope>NUCLEOTIDE SEQUENCE [LARGE SCALE GENOMIC DNA]</scope>
    <source>
        <strain evidence="9 10">DSM 53668</strain>
    </source>
</reference>
<evidence type="ECO:0000256" key="7">
    <source>
        <dbReference type="ARBA" id="ARBA00023136"/>
    </source>
</evidence>
<dbReference type="PANTHER" id="PTHR30472">
    <property type="entry name" value="FERRIC ENTEROBACTIN TRANSPORT SYSTEM PERMEASE PROTEIN"/>
    <property type="match status" value="1"/>
</dbReference>
<evidence type="ECO:0000256" key="2">
    <source>
        <dbReference type="ARBA" id="ARBA00007935"/>
    </source>
</evidence>
<keyword evidence="6 8" id="KW-1133">Transmembrane helix</keyword>
<dbReference type="STRING" id="927083.DB32_001470"/>
<dbReference type="GO" id="GO:0005886">
    <property type="term" value="C:plasma membrane"/>
    <property type="evidence" value="ECO:0007669"/>
    <property type="project" value="UniProtKB-SubCell"/>
</dbReference>
<dbReference type="Proteomes" id="UP000034883">
    <property type="component" value="Chromosome"/>
</dbReference>
<keyword evidence="10" id="KW-1185">Reference proteome</keyword>
<dbReference type="AlphaFoldDB" id="A0A0F6W0S5"/>
<dbReference type="KEGG" id="samy:DB32_001470"/>
<evidence type="ECO:0000313" key="9">
    <source>
        <dbReference type="EMBL" id="AKF04321.1"/>
    </source>
</evidence>
<dbReference type="Gene3D" id="1.10.3470.10">
    <property type="entry name" value="ABC transporter involved in vitamin B12 uptake, BtuC"/>
    <property type="match status" value="1"/>
</dbReference>
<organism evidence="9 10">
    <name type="scientific">Sandaracinus amylolyticus</name>
    <dbReference type="NCBI Taxonomy" id="927083"/>
    <lineage>
        <taxon>Bacteria</taxon>
        <taxon>Pseudomonadati</taxon>
        <taxon>Myxococcota</taxon>
        <taxon>Polyangia</taxon>
        <taxon>Polyangiales</taxon>
        <taxon>Sandaracinaceae</taxon>
        <taxon>Sandaracinus</taxon>
    </lineage>
</organism>
<proteinExistence type="inferred from homology"/>
<feature type="transmembrane region" description="Helical" evidence="8">
    <location>
        <begin position="52"/>
        <end position="73"/>
    </location>
</feature>
<evidence type="ECO:0000256" key="1">
    <source>
        <dbReference type="ARBA" id="ARBA00004651"/>
    </source>
</evidence>
<dbReference type="FunFam" id="1.10.3470.10:FF:000001">
    <property type="entry name" value="Vitamin B12 ABC transporter permease BtuC"/>
    <property type="match status" value="1"/>
</dbReference>
<dbReference type="GO" id="GO:0033214">
    <property type="term" value="P:siderophore-iron import into cell"/>
    <property type="evidence" value="ECO:0007669"/>
    <property type="project" value="TreeGrafter"/>
</dbReference>
<dbReference type="PANTHER" id="PTHR30472:SF25">
    <property type="entry name" value="ABC TRANSPORTER PERMEASE PROTEIN MJ0876-RELATED"/>
    <property type="match status" value="1"/>
</dbReference>
<comment type="similarity">
    <text evidence="2">Belongs to the binding-protein-dependent transport system permease family. FecCD subfamily.</text>
</comment>
<feature type="transmembrane region" description="Helical" evidence="8">
    <location>
        <begin position="237"/>
        <end position="266"/>
    </location>
</feature>
<feature type="transmembrane region" description="Helical" evidence="8">
    <location>
        <begin position="117"/>
        <end position="136"/>
    </location>
</feature>
<feature type="transmembrane region" description="Helical" evidence="8">
    <location>
        <begin position="278"/>
        <end position="300"/>
    </location>
</feature>
<sequence>MATGVALLACVLVIAASIGTVTIPIHVVLEAVLDGSDAGLAHVVWSVRLPRVAMSALVGACLGASGAATQAVFRNPLADPYLLGAGSGAGLGAIVGFELSGELPADLAAAGAVSPGSIVPLCAFAGGLGAVLLTAALARARARRTESLVLAGVVVGNMLAAITTFLLLREGERLRAVITWTLGNLALASWRQVGELAPYVVVSLLALMLVARPLDALQLGDETAETLGVRVVAIRRITLAAATLATSASIAYVGVIGFVGLVAPHVARRLIAPTHRALLPASALFGALLLVLADLGARTIVRPAELPVGIVLTLVGGPFVLLVLRSR</sequence>
<accession>A0A0F6W0S5</accession>
<dbReference type="GO" id="GO:0022857">
    <property type="term" value="F:transmembrane transporter activity"/>
    <property type="evidence" value="ECO:0007669"/>
    <property type="project" value="InterPro"/>
</dbReference>
<evidence type="ECO:0000256" key="4">
    <source>
        <dbReference type="ARBA" id="ARBA00022475"/>
    </source>
</evidence>
<evidence type="ECO:0000256" key="8">
    <source>
        <dbReference type="SAM" id="Phobius"/>
    </source>
</evidence>
<dbReference type="CDD" id="cd06550">
    <property type="entry name" value="TM_ABC_iron-siderophores_like"/>
    <property type="match status" value="1"/>
</dbReference>
<dbReference type="InterPro" id="IPR037294">
    <property type="entry name" value="ABC_BtuC-like"/>
</dbReference>
<feature type="transmembrane region" description="Helical" evidence="8">
    <location>
        <begin position="148"/>
        <end position="168"/>
    </location>
</feature>
<protein>
    <submittedName>
        <fullName evidence="9">Transport system permease protein</fullName>
    </submittedName>
</protein>
<evidence type="ECO:0000256" key="3">
    <source>
        <dbReference type="ARBA" id="ARBA00022448"/>
    </source>
</evidence>
<dbReference type="Pfam" id="PF01032">
    <property type="entry name" value="FecCD"/>
    <property type="match status" value="1"/>
</dbReference>